<accession>A0A1B9HYG1</accession>
<evidence type="ECO:0000313" key="4">
    <source>
        <dbReference type="Proteomes" id="UP000094020"/>
    </source>
</evidence>
<dbReference type="PANTHER" id="PTHR48079:SF6">
    <property type="entry name" value="NAD(P)-BINDING DOMAIN-CONTAINING PROTEIN-RELATED"/>
    <property type="match status" value="1"/>
</dbReference>
<dbReference type="GeneID" id="30174543"/>
<dbReference type="PANTHER" id="PTHR48079">
    <property type="entry name" value="PROTEIN YEEZ"/>
    <property type="match status" value="1"/>
</dbReference>
<dbReference type="InterPro" id="IPR036291">
    <property type="entry name" value="NAD(P)-bd_dom_sf"/>
</dbReference>
<dbReference type="RefSeq" id="XP_019009525.1">
    <property type="nucleotide sequence ID" value="XM_019157885.1"/>
</dbReference>
<dbReference type="KEGG" id="kpin:30174543"/>
<sequence>MSSDLQILILGASGYIGGTVLTDLLKQYKTSQITTLIRDEAKQAILEPLGVKTVIGNVEDATFLQDLAKNYDAIFNFAVPFAGGDESIKALVDGLEHRAKVVQSELKPILLQTSGTGSIMYGKNGEAGKEVWKDSDHERWEALPDSAFFHSGDRIVARAAARGIISAYIVMSPTVYGPGTGPGNKLSLQIPAYVKYAKRTGQAAYIGKGENIWGNVHVQDLSDLYLLLLQNAITYPSKTQATPESKGWSNLIYAGLEQHTWGPIITLVGDLLYDRGDIPKSGAKSIEEGQGDLYMFGTNSFMEISEKAKNLGWSRKQPTFEDAIQLALKPKSSV</sequence>
<evidence type="ECO:0000313" key="3">
    <source>
        <dbReference type="EMBL" id="WWC73870.1"/>
    </source>
</evidence>
<dbReference type="InterPro" id="IPR051783">
    <property type="entry name" value="NAD(P)-dependent_oxidoreduct"/>
</dbReference>
<gene>
    <name evidence="2" type="ORF">I206_06174</name>
    <name evidence="3" type="ORF">I206_107842</name>
</gene>
<feature type="domain" description="NAD-dependent epimerase/dehydratase" evidence="1">
    <location>
        <begin position="7"/>
        <end position="231"/>
    </location>
</feature>
<keyword evidence="4" id="KW-1185">Reference proteome</keyword>
<reference evidence="3" key="2">
    <citation type="submission" date="2013-07" db="EMBL/GenBank/DDBJ databases">
        <authorList>
            <consortium name="The Broad Institute Genome Sequencing Platform"/>
            <person name="Cuomo C."/>
            <person name="Litvintseva A."/>
            <person name="Chen Y."/>
            <person name="Heitman J."/>
            <person name="Sun S."/>
            <person name="Springer D."/>
            <person name="Dromer F."/>
            <person name="Young S.K."/>
            <person name="Zeng Q."/>
            <person name="Gargeya S."/>
            <person name="Fitzgerald M."/>
            <person name="Abouelleil A."/>
            <person name="Alvarado L."/>
            <person name="Berlin A.M."/>
            <person name="Chapman S.B."/>
            <person name="Dewar J."/>
            <person name="Goldberg J."/>
            <person name="Griggs A."/>
            <person name="Gujja S."/>
            <person name="Hansen M."/>
            <person name="Howarth C."/>
            <person name="Imamovic A."/>
            <person name="Larimer J."/>
            <person name="McCowan C."/>
            <person name="Murphy C."/>
            <person name="Pearson M."/>
            <person name="Priest M."/>
            <person name="Roberts A."/>
            <person name="Saif S."/>
            <person name="Shea T."/>
            <person name="Sykes S."/>
            <person name="Wortman J."/>
            <person name="Nusbaum C."/>
            <person name="Birren B."/>
        </authorList>
    </citation>
    <scope>NUCLEOTIDE SEQUENCE</scope>
    <source>
        <strain evidence="3">CBS 10737</strain>
    </source>
</reference>
<protein>
    <recommendedName>
        <fullName evidence="1">NAD-dependent epimerase/dehydratase domain-containing protein</fullName>
    </recommendedName>
</protein>
<dbReference type="STRING" id="1296096.A0A1B9HYG1"/>
<name>A0A1B9HYG1_9TREE</name>
<dbReference type="Gene3D" id="3.40.50.720">
    <property type="entry name" value="NAD(P)-binding Rossmann-like Domain"/>
    <property type="match status" value="1"/>
</dbReference>
<dbReference type="EMBL" id="KI894014">
    <property type="protein sequence ID" value="OCF48306.1"/>
    <property type="molecule type" value="Genomic_DNA"/>
</dbReference>
<dbReference type="GO" id="GO:0005737">
    <property type="term" value="C:cytoplasm"/>
    <property type="evidence" value="ECO:0007669"/>
    <property type="project" value="TreeGrafter"/>
</dbReference>
<organism evidence="2">
    <name type="scientific">Kwoniella pini CBS 10737</name>
    <dbReference type="NCBI Taxonomy" id="1296096"/>
    <lineage>
        <taxon>Eukaryota</taxon>
        <taxon>Fungi</taxon>
        <taxon>Dikarya</taxon>
        <taxon>Basidiomycota</taxon>
        <taxon>Agaricomycotina</taxon>
        <taxon>Tremellomycetes</taxon>
        <taxon>Tremellales</taxon>
        <taxon>Cryptococcaceae</taxon>
        <taxon>Kwoniella</taxon>
    </lineage>
</organism>
<dbReference type="AlphaFoldDB" id="A0A1B9HYG1"/>
<evidence type="ECO:0000313" key="2">
    <source>
        <dbReference type="EMBL" id="OCF48306.1"/>
    </source>
</evidence>
<reference evidence="2" key="1">
    <citation type="submission" date="2013-07" db="EMBL/GenBank/DDBJ databases">
        <title>The Genome Sequence of Cryptococcus pinus CBS10737.</title>
        <authorList>
            <consortium name="The Broad Institute Genome Sequencing Platform"/>
            <person name="Cuomo C."/>
            <person name="Litvintseva A."/>
            <person name="Chen Y."/>
            <person name="Heitman J."/>
            <person name="Sun S."/>
            <person name="Springer D."/>
            <person name="Dromer F."/>
            <person name="Young S.K."/>
            <person name="Zeng Q."/>
            <person name="Gargeya S."/>
            <person name="Fitzgerald M."/>
            <person name="Abouelleil A."/>
            <person name="Alvarado L."/>
            <person name="Berlin A.M."/>
            <person name="Chapman S.B."/>
            <person name="Dewar J."/>
            <person name="Goldberg J."/>
            <person name="Griggs A."/>
            <person name="Gujja S."/>
            <person name="Hansen M."/>
            <person name="Howarth C."/>
            <person name="Imamovic A."/>
            <person name="Larimer J."/>
            <person name="McCowan C."/>
            <person name="Murphy C."/>
            <person name="Pearson M."/>
            <person name="Priest M."/>
            <person name="Roberts A."/>
            <person name="Saif S."/>
            <person name="Shea T."/>
            <person name="Sykes S."/>
            <person name="Wortman J."/>
            <person name="Nusbaum C."/>
            <person name="Birren B."/>
        </authorList>
    </citation>
    <scope>NUCLEOTIDE SEQUENCE [LARGE SCALE GENOMIC DNA]</scope>
    <source>
        <strain evidence="2">CBS 10737</strain>
    </source>
</reference>
<dbReference type="Proteomes" id="UP000094020">
    <property type="component" value="Chromosome 11"/>
</dbReference>
<dbReference type="SUPFAM" id="SSF51735">
    <property type="entry name" value="NAD(P)-binding Rossmann-fold domains"/>
    <property type="match status" value="1"/>
</dbReference>
<dbReference type="OrthoDB" id="10262413at2759"/>
<dbReference type="EMBL" id="CP144529">
    <property type="protein sequence ID" value="WWC73870.1"/>
    <property type="molecule type" value="Genomic_DNA"/>
</dbReference>
<dbReference type="InterPro" id="IPR001509">
    <property type="entry name" value="Epimerase_deHydtase"/>
</dbReference>
<evidence type="ECO:0000259" key="1">
    <source>
        <dbReference type="Pfam" id="PF01370"/>
    </source>
</evidence>
<dbReference type="Pfam" id="PF01370">
    <property type="entry name" value="Epimerase"/>
    <property type="match status" value="1"/>
</dbReference>
<reference evidence="2" key="3">
    <citation type="submission" date="2016-07" db="EMBL/GenBank/DDBJ databases">
        <title>Evolution of pathogenesis and genome organization in the Tremellales.</title>
        <authorList>
            <person name="Cuomo C."/>
            <person name="Litvintseva A."/>
            <person name="Heitman J."/>
            <person name="Chen Y."/>
            <person name="Sun S."/>
            <person name="Springer D."/>
            <person name="Dromer F."/>
            <person name="Young S."/>
            <person name="Zeng Q."/>
            <person name="Chapman S."/>
            <person name="Gujja S."/>
            <person name="Saif S."/>
            <person name="Birren B."/>
        </authorList>
    </citation>
    <scope>NUCLEOTIDE SEQUENCE</scope>
    <source>
        <strain evidence="2">CBS 10737</strain>
    </source>
</reference>
<reference evidence="3" key="4">
    <citation type="submission" date="2024-02" db="EMBL/GenBank/DDBJ databases">
        <title>Comparative genomics of Cryptococcus and Kwoniella reveals pathogenesis evolution and contrasting modes of karyotype evolution via chromosome fusion or intercentromeric recombination.</title>
        <authorList>
            <person name="Coelho M.A."/>
            <person name="David-Palma M."/>
            <person name="Shea T."/>
            <person name="Bowers K."/>
            <person name="McGinley-Smith S."/>
            <person name="Mohammad A.W."/>
            <person name="Gnirke A."/>
            <person name="Yurkov A.M."/>
            <person name="Nowrousian M."/>
            <person name="Sun S."/>
            <person name="Cuomo C.A."/>
            <person name="Heitman J."/>
        </authorList>
    </citation>
    <scope>NUCLEOTIDE SEQUENCE</scope>
    <source>
        <strain evidence="3">CBS 10737</strain>
    </source>
</reference>
<proteinExistence type="predicted"/>
<dbReference type="GO" id="GO:0004029">
    <property type="term" value="F:aldehyde dehydrogenase (NAD+) activity"/>
    <property type="evidence" value="ECO:0007669"/>
    <property type="project" value="TreeGrafter"/>
</dbReference>